<keyword evidence="3" id="KW-0134">Cell wall</keyword>
<evidence type="ECO:0000256" key="1">
    <source>
        <dbReference type="ARBA" id="ARBA00004191"/>
    </source>
</evidence>
<proteinExistence type="inferred from homology"/>
<feature type="chain" id="PRO_5012636885" evidence="11">
    <location>
        <begin position="19"/>
        <end position="364"/>
    </location>
</feature>
<dbReference type="GO" id="GO:0009986">
    <property type="term" value="C:cell surface"/>
    <property type="evidence" value="ECO:0007669"/>
    <property type="project" value="TreeGrafter"/>
</dbReference>
<keyword evidence="9" id="KW-0961">Cell wall biogenesis/degradation</keyword>
<feature type="region of interest" description="Disordered" evidence="10">
    <location>
        <begin position="63"/>
        <end position="121"/>
    </location>
</feature>
<dbReference type="SUPFAM" id="SSF51445">
    <property type="entry name" value="(Trans)glycosidases"/>
    <property type="match status" value="1"/>
</dbReference>
<keyword evidence="4" id="KW-0964">Secreted</keyword>
<keyword evidence="6" id="KW-0378">Hydrolase</keyword>
<protein>
    <submittedName>
        <fullName evidence="12">Uncharacterized protein</fullName>
    </submittedName>
</protein>
<dbReference type="GO" id="GO:0042973">
    <property type="term" value="F:glucan endo-1,3-beta-D-glucosidase activity"/>
    <property type="evidence" value="ECO:0007669"/>
    <property type="project" value="TreeGrafter"/>
</dbReference>
<dbReference type="GO" id="GO:0009277">
    <property type="term" value="C:fungal-type cell wall"/>
    <property type="evidence" value="ECO:0007669"/>
    <property type="project" value="UniProtKB-ARBA"/>
</dbReference>
<organism evidence="12">
    <name type="scientific">Passalora fulva</name>
    <name type="common">Tomato leaf mold</name>
    <name type="synonym">Cladosporium fulvum</name>
    <dbReference type="NCBI Taxonomy" id="5499"/>
    <lineage>
        <taxon>Eukaryota</taxon>
        <taxon>Fungi</taxon>
        <taxon>Dikarya</taxon>
        <taxon>Ascomycota</taxon>
        <taxon>Pezizomycotina</taxon>
        <taxon>Dothideomycetes</taxon>
        <taxon>Dothideomycetidae</taxon>
        <taxon>Mycosphaerellales</taxon>
        <taxon>Mycosphaerellaceae</taxon>
        <taxon>Fulvia</taxon>
    </lineage>
</organism>
<dbReference type="Gene3D" id="3.20.20.80">
    <property type="entry name" value="Glycosidases"/>
    <property type="match status" value="2"/>
</dbReference>
<sequence length="364" mass="38003">MKAGLFLTGLTLAASASAHIRHGHRHEHKKRGDNVVNHTEVSYVTATAPDVVVYVDSNGKPISTGPPAGAAPSAYHAPAEQPKAPAAPAHTPPKDTPKAPAAPAHSAPSGGSSSGSGRGITYSPYNADHTCKSAEDVKRDLSKLTGYDLIRLYGSDCNQVANVLAACNAKLFLGVFDIKNLQTEASTLIKQAKGSWDRVDTISIGNELVNSGGASVDEVVAAINTARGIFKAAGYSGNIVTVDTFVAIIANPSLCQASDYAAANCHAFFDGGKTAEQAGDFVKDQAQRVANACGGKRVVITETGWPSQGSPNGAAVPSKENQAAAISSLKSKFDKDMFLFTAYNDMWKVDTAATFGCEKYWGIM</sequence>
<dbReference type="GO" id="GO:0005576">
    <property type="term" value="C:extracellular region"/>
    <property type="evidence" value="ECO:0007669"/>
    <property type="project" value="UniProtKB-ARBA"/>
</dbReference>
<dbReference type="PANTHER" id="PTHR16631">
    <property type="entry name" value="GLUCAN 1,3-BETA-GLUCOSIDASE"/>
    <property type="match status" value="1"/>
</dbReference>
<dbReference type="AlphaFoldDB" id="A0A1P8YY81"/>
<dbReference type="FunFam" id="3.20.20.80:FF:000111">
    <property type="entry name" value="Soluble cell wall protein"/>
    <property type="match status" value="1"/>
</dbReference>
<comment type="subcellular location">
    <subcellularLocation>
        <location evidence="1">Secreted</location>
        <location evidence="1">Cell wall</location>
    </subcellularLocation>
</comment>
<evidence type="ECO:0000313" key="12">
    <source>
        <dbReference type="EMBL" id="AQA29345.1"/>
    </source>
</evidence>
<evidence type="ECO:0000256" key="10">
    <source>
        <dbReference type="SAM" id="MobiDB-lite"/>
    </source>
</evidence>
<feature type="compositionally biased region" description="Low complexity" evidence="10">
    <location>
        <begin position="66"/>
        <end position="89"/>
    </location>
</feature>
<dbReference type="InterPro" id="IPR000490">
    <property type="entry name" value="Glyco_hydro_17"/>
</dbReference>
<dbReference type="EMBL" id="KX943174">
    <property type="protein sequence ID" value="AQA29345.1"/>
    <property type="molecule type" value="Genomic_DNA"/>
</dbReference>
<dbReference type="GO" id="GO:0071555">
    <property type="term" value="P:cell wall organization"/>
    <property type="evidence" value="ECO:0007669"/>
    <property type="project" value="UniProtKB-KW"/>
</dbReference>
<keyword evidence="5 11" id="KW-0732">Signal</keyword>
<evidence type="ECO:0000256" key="2">
    <source>
        <dbReference type="ARBA" id="ARBA00008773"/>
    </source>
</evidence>
<keyword evidence="8" id="KW-0326">Glycosidase</keyword>
<dbReference type="PANTHER" id="PTHR16631:SF14">
    <property type="entry name" value="FAMILY 17 GLUCOSIDASE SCW10-RELATED"/>
    <property type="match status" value="1"/>
</dbReference>
<reference evidence="12" key="1">
    <citation type="submission" date="2016-10" db="EMBL/GenBank/DDBJ databases">
        <title>Novel effectors identified in the apoplast of Cladosporium fulvum-infected tomato.</title>
        <authorList>
            <person name="Mesarich C.H."/>
            <person name="de Wit P.J.G.M."/>
        </authorList>
    </citation>
    <scope>NUCLEOTIDE SEQUENCE</scope>
    <source>
        <strain evidence="12">0WU</strain>
    </source>
</reference>
<evidence type="ECO:0000256" key="7">
    <source>
        <dbReference type="ARBA" id="ARBA00023180"/>
    </source>
</evidence>
<evidence type="ECO:0000256" key="5">
    <source>
        <dbReference type="ARBA" id="ARBA00022729"/>
    </source>
</evidence>
<evidence type="ECO:0000256" key="8">
    <source>
        <dbReference type="ARBA" id="ARBA00023295"/>
    </source>
</evidence>
<dbReference type="PROSITE" id="PS00587">
    <property type="entry name" value="GLYCOSYL_HYDROL_F17"/>
    <property type="match status" value="1"/>
</dbReference>
<evidence type="ECO:0000256" key="11">
    <source>
        <dbReference type="SAM" id="SignalP"/>
    </source>
</evidence>
<evidence type="ECO:0000256" key="3">
    <source>
        <dbReference type="ARBA" id="ARBA00022512"/>
    </source>
</evidence>
<evidence type="ECO:0000256" key="4">
    <source>
        <dbReference type="ARBA" id="ARBA00022525"/>
    </source>
</evidence>
<dbReference type="GO" id="GO:0005975">
    <property type="term" value="P:carbohydrate metabolic process"/>
    <property type="evidence" value="ECO:0007669"/>
    <property type="project" value="InterPro"/>
</dbReference>
<dbReference type="InterPro" id="IPR050732">
    <property type="entry name" value="Beta-glucan_modifiers"/>
</dbReference>
<evidence type="ECO:0000256" key="9">
    <source>
        <dbReference type="ARBA" id="ARBA00023316"/>
    </source>
</evidence>
<evidence type="ECO:0000256" key="6">
    <source>
        <dbReference type="ARBA" id="ARBA00022801"/>
    </source>
</evidence>
<dbReference type="InterPro" id="IPR017853">
    <property type="entry name" value="GH"/>
</dbReference>
<accession>A0A1P8YY81</accession>
<feature type="compositionally biased region" description="Low complexity" evidence="10">
    <location>
        <begin position="98"/>
        <end position="111"/>
    </location>
</feature>
<name>A0A1P8YY81_PASFU</name>
<feature type="signal peptide" evidence="11">
    <location>
        <begin position="1"/>
        <end position="18"/>
    </location>
</feature>
<comment type="similarity">
    <text evidence="2">Belongs to the glycosyl hydrolase 17 family.</text>
</comment>
<keyword evidence="7" id="KW-0325">Glycoprotein</keyword>